<dbReference type="Proteomes" id="UP001165653">
    <property type="component" value="Unassembled WGS sequence"/>
</dbReference>
<organism evidence="2 3">
    <name type="scientific">Luteolibacter rhizosphaerae</name>
    <dbReference type="NCBI Taxonomy" id="2989719"/>
    <lineage>
        <taxon>Bacteria</taxon>
        <taxon>Pseudomonadati</taxon>
        <taxon>Verrucomicrobiota</taxon>
        <taxon>Verrucomicrobiia</taxon>
        <taxon>Verrucomicrobiales</taxon>
        <taxon>Verrucomicrobiaceae</taxon>
        <taxon>Luteolibacter</taxon>
    </lineage>
</organism>
<name>A0ABT3G391_9BACT</name>
<comment type="caution">
    <text evidence="2">The sequence shown here is derived from an EMBL/GenBank/DDBJ whole genome shotgun (WGS) entry which is preliminary data.</text>
</comment>
<dbReference type="EMBL" id="JAPDDR010000005">
    <property type="protein sequence ID" value="MCW1914306.1"/>
    <property type="molecule type" value="Genomic_DNA"/>
</dbReference>
<sequence length="289" mass="31517">MKILLALAFISGLGLGCLGAKWLAGKQYHPSEPKRAEEQIRESAPVATPDSNLLETSSSPLTKFTGNWSSADGQQSATIDGRFLQFHSAKGWPDLKDKTFLLGGELMILSESGLFWLKTLNSEPDRITFVKEDLSSKDLSSFTLYREGTSKANSRSPLSTQSPPPEIQALLDEISSIEPGSAPEEEMNRLVFARFETAVVLSGMTSMGQTDDIWRLGNGDEWMLKLSHAEGRGLVQFQVVRGSCKAIENGEPGISGYTYPYFVDGKLITGVSPTGLHQVSPAGKRSKER</sequence>
<reference evidence="2" key="1">
    <citation type="submission" date="2022-10" db="EMBL/GenBank/DDBJ databases">
        <title>Luteolibacter sp. GHJ8, whole genome shotgun sequencing project.</title>
        <authorList>
            <person name="Zhao G."/>
            <person name="Shen L."/>
        </authorList>
    </citation>
    <scope>NUCLEOTIDE SEQUENCE</scope>
    <source>
        <strain evidence="2">GHJ8</strain>
    </source>
</reference>
<dbReference type="PROSITE" id="PS51257">
    <property type="entry name" value="PROKAR_LIPOPROTEIN"/>
    <property type="match status" value="1"/>
</dbReference>
<accession>A0ABT3G391</accession>
<feature type="region of interest" description="Disordered" evidence="1">
    <location>
        <begin position="33"/>
        <end position="52"/>
    </location>
</feature>
<keyword evidence="3" id="KW-1185">Reference proteome</keyword>
<gene>
    <name evidence="2" type="ORF">OJ996_12015</name>
</gene>
<evidence type="ECO:0000256" key="1">
    <source>
        <dbReference type="SAM" id="MobiDB-lite"/>
    </source>
</evidence>
<protein>
    <submittedName>
        <fullName evidence="2">Uncharacterized protein</fullName>
    </submittedName>
</protein>
<dbReference type="RefSeq" id="WP_264513831.1">
    <property type="nucleotide sequence ID" value="NZ_JAPDDR010000005.1"/>
</dbReference>
<evidence type="ECO:0000313" key="2">
    <source>
        <dbReference type="EMBL" id="MCW1914306.1"/>
    </source>
</evidence>
<evidence type="ECO:0000313" key="3">
    <source>
        <dbReference type="Proteomes" id="UP001165653"/>
    </source>
</evidence>
<proteinExistence type="predicted"/>